<organism evidence="1 2">
    <name type="scientific">Leptolyngbya boryana NIES-2135</name>
    <dbReference type="NCBI Taxonomy" id="1973484"/>
    <lineage>
        <taxon>Bacteria</taxon>
        <taxon>Bacillati</taxon>
        <taxon>Cyanobacteriota</taxon>
        <taxon>Cyanophyceae</taxon>
        <taxon>Leptolyngbyales</taxon>
        <taxon>Leptolyngbyaceae</taxon>
        <taxon>Leptolyngbya group</taxon>
        <taxon>Leptolyngbya</taxon>
    </lineage>
</organism>
<dbReference type="Proteomes" id="UP000217895">
    <property type="component" value="Chromosome"/>
</dbReference>
<evidence type="ECO:0000313" key="2">
    <source>
        <dbReference type="Proteomes" id="UP000217895"/>
    </source>
</evidence>
<dbReference type="EMBL" id="AP018203">
    <property type="protein sequence ID" value="BAY56540.1"/>
    <property type="molecule type" value="Genomic_DNA"/>
</dbReference>
<gene>
    <name evidence="1" type="ORF">NIES2135_33740</name>
</gene>
<protein>
    <recommendedName>
        <fullName evidence="3">Alpha/beta hydrolase</fullName>
    </recommendedName>
</protein>
<accession>A0A1Z4JII5</accession>
<keyword evidence="2" id="KW-1185">Reference proteome</keyword>
<proteinExistence type="predicted"/>
<sequence length="200" mass="22025">MYRVGLGIRLTSPTGGWCYPSVDCDETSAMQIFICPGIHSPTLTTQFVTALGLSQQEVLIFPADQPVYSPQHVLDFFEPQAPVVMIAFSAGVVGAIAATRTWYDRNIPISALIAIDGWGVPLFGDFPIYRVSHDQFTHWSSKLLGGGESFYADPAVDHLTMWHSPHLVRGYVDFSNRTPNRVTTAATFILEKAGITQFQS</sequence>
<dbReference type="AlphaFoldDB" id="A0A1Z4JII5"/>
<evidence type="ECO:0008006" key="3">
    <source>
        <dbReference type="Google" id="ProtNLM"/>
    </source>
</evidence>
<reference evidence="1 2" key="1">
    <citation type="submission" date="2017-06" db="EMBL/GenBank/DDBJ databases">
        <title>Genome sequencing of cyanobaciteial culture collection at National Institute for Environmental Studies (NIES).</title>
        <authorList>
            <person name="Hirose Y."/>
            <person name="Shimura Y."/>
            <person name="Fujisawa T."/>
            <person name="Nakamura Y."/>
            <person name="Kawachi M."/>
        </authorList>
    </citation>
    <scope>NUCLEOTIDE SEQUENCE [LARGE SCALE GENOMIC DNA]</scope>
    <source>
        <strain evidence="1 2">NIES-2135</strain>
    </source>
</reference>
<evidence type="ECO:0000313" key="1">
    <source>
        <dbReference type="EMBL" id="BAY56540.1"/>
    </source>
</evidence>
<name>A0A1Z4JII5_LEPBY</name>